<dbReference type="EMBL" id="BMGJ01000022">
    <property type="protein sequence ID" value="GGD78967.1"/>
    <property type="molecule type" value="Genomic_DNA"/>
</dbReference>
<keyword evidence="2 8" id="KW-0963">Cytoplasm</keyword>
<dbReference type="Pfam" id="PF02870">
    <property type="entry name" value="Methyltransf_1N"/>
    <property type="match status" value="1"/>
</dbReference>
<dbReference type="SUPFAM" id="SSF46767">
    <property type="entry name" value="Methylated DNA-protein cysteine methyltransferase, C-terminal domain"/>
    <property type="match status" value="1"/>
</dbReference>
<dbReference type="SUPFAM" id="SSF53155">
    <property type="entry name" value="Methylated DNA-protein cysteine methyltransferase domain"/>
    <property type="match status" value="1"/>
</dbReference>
<dbReference type="Pfam" id="PF01035">
    <property type="entry name" value="DNA_binding_1"/>
    <property type="match status" value="1"/>
</dbReference>
<protein>
    <recommendedName>
        <fullName evidence="8">Methylated-DNA--protein-cysteine methyltransferase</fullName>
        <ecNumber evidence="8">2.1.1.63</ecNumber>
    </recommendedName>
    <alternativeName>
        <fullName evidence="8">6-O-methylguanine-DNA methyltransferase</fullName>
        <shortName evidence="8">MGMT</shortName>
    </alternativeName>
    <alternativeName>
        <fullName evidence="8">O-6-methylguanine-DNA-alkyltransferase</fullName>
    </alternativeName>
</protein>
<dbReference type="Proteomes" id="UP000614272">
    <property type="component" value="Unassembled WGS sequence"/>
</dbReference>
<keyword evidence="12" id="KW-1185">Reference proteome</keyword>
<comment type="caution">
    <text evidence="11">The sequence shown here is derived from an EMBL/GenBank/DDBJ whole genome shotgun (WGS) entry which is preliminary data.</text>
</comment>
<comment type="subcellular location">
    <subcellularLocation>
        <location evidence="8">Cytoplasm</location>
    </subcellularLocation>
</comment>
<feature type="domain" description="Methylguanine DNA methyltransferase ribonuclease-like" evidence="10">
    <location>
        <begin position="4"/>
        <end position="64"/>
    </location>
</feature>
<dbReference type="PROSITE" id="PS00374">
    <property type="entry name" value="MGMT"/>
    <property type="match status" value="1"/>
</dbReference>
<gene>
    <name evidence="11" type="ORF">GCM10011357_37460</name>
</gene>
<comment type="similarity">
    <text evidence="8">Belongs to the MGMT family.</text>
</comment>
<evidence type="ECO:0000256" key="1">
    <source>
        <dbReference type="ARBA" id="ARBA00001286"/>
    </source>
</evidence>
<dbReference type="InterPro" id="IPR036217">
    <property type="entry name" value="MethylDNA_cys_MeTrfase_DNAb"/>
</dbReference>
<evidence type="ECO:0000256" key="4">
    <source>
        <dbReference type="ARBA" id="ARBA00022679"/>
    </source>
</evidence>
<dbReference type="PANTHER" id="PTHR10815:SF5">
    <property type="entry name" value="METHYLATED-DNA--PROTEIN-CYSTEINE METHYLTRANSFERASE"/>
    <property type="match status" value="1"/>
</dbReference>
<evidence type="ECO:0000256" key="6">
    <source>
        <dbReference type="ARBA" id="ARBA00023204"/>
    </source>
</evidence>
<keyword evidence="5 8" id="KW-0227">DNA damage</keyword>
<dbReference type="NCBIfam" id="TIGR00589">
    <property type="entry name" value="ogt"/>
    <property type="match status" value="1"/>
</dbReference>
<evidence type="ECO:0000256" key="2">
    <source>
        <dbReference type="ARBA" id="ARBA00022490"/>
    </source>
</evidence>
<keyword evidence="6 8" id="KW-0234">DNA repair</keyword>
<proteinExistence type="inferred from homology"/>
<evidence type="ECO:0000256" key="5">
    <source>
        <dbReference type="ARBA" id="ARBA00022763"/>
    </source>
</evidence>
<evidence type="ECO:0000313" key="12">
    <source>
        <dbReference type="Proteomes" id="UP000614272"/>
    </source>
</evidence>
<dbReference type="Gene3D" id="3.30.160.70">
    <property type="entry name" value="Methylated DNA-protein cysteine methyltransferase domain"/>
    <property type="match status" value="1"/>
</dbReference>
<comment type="catalytic activity">
    <reaction evidence="7 8">
        <text>a 6-O-methyl-2'-deoxyguanosine in DNA + L-cysteinyl-[protein] = S-methyl-L-cysteinyl-[protein] + a 2'-deoxyguanosine in DNA</text>
        <dbReference type="Rhea" id="RHEA:24000"/>
        <dbReference type="Rhea" id="RHEA-COMP:10131"/>
        <dbReference type="Rhea" id="RHEA-COMP:10132"/>
        <dbReference type="Rhea" id="RHEA-COMP:11367"/>
        <dbReference type="Rhea" id="RHEA-COMP:11368"/>
        <dbReference type="ChEBI" id="CHEBI:29950"/>
        <dbReference type="ChEBI" id="CHEBI:82612"/>
        <dbReference type="ChEBI" id="CHEBI:85445"/>
        <dbReference type="ChEBI" id="CHEBI:85448"/>
        <dbReference type="EC" id="2.1.1.63"/>
    </reaction>
</comment>
<evidence type="ECO:0000256" key="7">
    <source>
        <dbReference type="ARBA" id="ARBA00049348"/>
    </source>
</evidence>
<accession>A0ABQ1RV00</accession>
<reference evidence="12" key="1">
    <citation type="journal article" date="2019" name="Int. J. Syst. Evol. Microbiol.">
        <title>The Global Catalogue of Microorganisms (GCM) 10K type strain sequencing project: providing services to taxonomists for standard genome sequencing and annotation.</title>
        <authorList>
            <consortium name="The Broad Institute Genomics Platform"/>
            <consortium name="The Broad Institute Genome Sequencing Center for Infectious Disease"/>
            <person name="Wu L."/>
            <person name="Ma J."/>
        </authorList>
    </citation>
    <scope>NUCLEOTIDE SEQUENCE [LARGE SCALE GENOMIC DNA]</scope>
    <source>
        <strain evidence="12">CGMCC 1.12923</strain>
    </source>
</reference>
<dbReference type="InterPro" id="IPR001497">
    <property type="entry name" value="MethylDNA_cys_MeTrfase_AS"/>
</dbReference>
<dbReference type="HAMAP" id="MF_00772">
    <property type="entry name" value="OGT"/>
    <property type="match status" value="1"/>
</dbReference>
<dbReference type="GO" id="GO:0032259">
    <property type="term" value="P:methylation"/>
    <property type="evidence" value="ECO:0007669"/>
    <property type="project" value="UniProtKB-KW"/>
</dbReference>
<dbReference type="InterPro" id="IPR014048">
    <property type="entry name" value="MethylDNA_cys_MeTrfase_DNA-bd"/>
</dbReference>
<evidence type="ECO:0000256" key="8">
    <source>
        <dbReference type="HAMAP-Rule" id="MF_00772"/>
    </source>
</evidence>
<evidence type="ECO:0000313" key="11">
    <source>
        <dbReference type="EMBL" id="GGD78967.1"/>
    </source>
</evidence>
<evidence type="ECO:0000259" key="9">
    <source>
        <dbReference type="Pfam" id="PF01035"/>
    </source>
</evidence>
<dbReference type="PANTHER" id="PTHR10815">
    <property type="entry name" value="METHYLATED-DNA--PROTEIN-CYSTEINE METHYLTRANSFERASE"/>
    <property type="match status" value="1"/>
</dbReference>
<organism evidence="11 12">
    <name type="scientific">Lacimicrobium alkaliphilum</name>
    <dbReference type="NCBI Taxonomy" id="1526571"/>
    <lineage>
        <taxon>Bacteria</taxon>
        <taxon>Pseudomonadati</taxon>
        <taxon>Pseudomonadota</taxon>
        <taxon>Gammaproteobacteria</taxon>
        <taxon>Alteromonadales</taxon>
        <taxon>Alteromonadaceae</taxon>
        <taxon>Lacimicrobium</taxon>
    </lineage>
</organism>
<evidence type="ECO:0000256" key="3">
    <source>
        <dbReference type="ARBA" id="ARBA00022603"/>
    </source>
</evidence>
<comment type="function">
    <text evidence="8">Involved in the cellular defense against the biological effects of O6-methylguanine (O6-MeG) and O4-methylthymine (O4-MeT) in DNA. Repairs the methylated nucleobase in DNA by stoichiometrically transferring the methyl group to a cysteine residue in the enzyme. This is a suicide reaction: the enzyme is irreversibly inactivated.</text>
</comment>
<keyword evidence="4 8" id="KW-0808">Transferase</keyword>
<feature type="domain" description="Methylated-DNA-[protein]-cysteine S-methyltransferase DNA binding" evidence="9">
    <location>
        <begin position="69"/>
        <end position="148"/>
    </location>
</feature>
<dbReference type="Gene3D" id="1.10.10.10">
    <property type="entry name" value="Winged helix-like DNA-binding domain superfamily/Winged helix DNA-binding domain"/>
    <property type="match status" value="1"/>
</dbReference>
<dbReference type="CDD" id="cd06445">
    <property type="entry name" value="ATase"/>
    <property type="match status" value="1"/>
</dbReference>
<dbReference type="InterPro" id="IPR036388">
    <property type="entry name" value="WH-like_DNA-bd_sf"/>
</dbReference>
<dbReference type="GO" id="GO:0008168">
    <property type="term" value="F:methyltransferase activity"/>
    <property type="evidence" value="ECO:0007669"/>
    <property type="project" value="UniProtKB-KW"/>
</dbReference>
<evidence type="ECO:0000259" key="10">
    <source>
        <dbReference type="Pfam" id="PF02870"/>
    </source>
</evidence>
<feature type="active site" description="Nucleophile; methyl group acceptor" evidence="8">
    <location>
        <position position="120"/>
    </location>
</feature>
<comment type="catalytic activity">
    <reaction evidence="1 8">
        <text>a 4-O-methyl-thymidine in DNA + L-cysteinyl-[protein] = a thymidine in DNA + S-methyl-L-cysteinyl-[protein]</text>
        <dbReference type="Rhea" id="RHEA:53428"/>
        <dbReference type="Rhea" id="RHEA-COMP:10131"/>
        <dbReference type="Rhea" id="RHEA-COMP:10132"/>
        <dbReference type="Rhea" id="RHEA-COMP:13555"/>
        <dbReference type="Rhea" id="RHEA-COMP:13556"/>
        <dbReference type="ChEBI" id="CHEBI:29950"/>
        <dbReference type="ChEBI" id="CHEBI:82612"/>
        <dbReference type="ChEBI" id="CHEBI:137386"/>
        <dbReference type="ChEBI" id="CHEBI:137387"/>
        <dbReference type="EC" id="2.1.1.63"/>
    </reaction>
</comment>
<sequence length="149" mass="16155">MNSTFMRTPIGLLAIRAIDNAISHIAFVDRQDAPAIQHPLLVQAREQLQQYFAGQRQAFSLPLAATGTEFQHQVWQALARIPYAQTASYGQIAESIGKPKAVRAVGAANGRNPLAIVVPCHRIIGKDGKLTGYAGGLERKAWLLALEQG</sequence>
<dbReference type="EC" id="2.1.1.63" evidence="8"/>
<comment type="miscellaneous">
    <text evidence="8">This enzyme catalyzes only one turnover and therefore is not strictly catalytic. According to one definition, an enzyme is a biocatalyst that acts repeatedly and over many reaction cycles.</text>
</comment>
<dbReference type="InterPro" id="IPR008332">
    <property type="entry name" value="MethylG_MeTrfase_N"/>
</dbReference>
<keyword evidence="3 8" id="KW-0489">Methyltransferase</keyword>
<name>A0ABQ1RV00_9ALTE</name>
<dbReference type="InterPro" id="IPR023546">
    <property type="entry name" value="MGMT"/>
</dbReference>
<dbReference type="RefSeq" id="WP_099036484.1">
    <property type="nucleotide sequence ID" value="NZ_BMGJ01000022.1"/>
</dbReference>
<dbReference type="InterPro" id="IPR036631">
    <property type="entry name" value="MGMT_N_sf"/>
</dbReference>